<feature type="compositionally biased region" description="Polar residues" evidence="1">
    <location>
        <begin position="50"/>
        <end position="66"/>
    </location>
</feature>
<dbReference type="STRING" id="377629.TERTU_2660"/>
<feature type="region of interest" description="Disordered" evidence="1">
    <location>
        <begin position="20"/>
        <end position="131"/>
    </location>
</feature>
<name>C5BLY4_TERTT</name>
<dbReference type="Proteomes" id="UP000009080">
    <property type="component" value="Chromosome"/>
</dbReference>
<reference evidence="2 3" key="1">
    <citation type="journal article" date="2009" name="PLoS ONE">
        <title>The complete genome of Teredinibacter turnerae T7901: an intracellular endosymbiont of marine wood-boring bivalves (shipworms).</title>
        <authorList>
            <person name="Yang J.C."/>
            <person name="Madupu R."/>
            <person name="Durkin A.S."/>
            <person name="Ekborg N.A."/>
            <person name="Pedamallu C.S."/>
            <person name="Hostetler J.B."/>
            <person name="Radune D."/>
            <person name="Toms B.S."/>
            <person name="Henrissat B."/>
            <person name="Coutinho P.M."/>
            <person name="Schwarz S."/>
            <person name="Field L."/>
            <person name="Trindade-Silva A.E."/>
            <person name="Soares C.A.G."/>
            <person name="Elshahawi S."/>
            <person name="Hanora A."/>
            <person name="Schmidt E.W."/>
            <person name="Haygood M.G."/>
            <person name="Posfai J."/>
            <person name="Benner J."/>
            <person name="Madinger C."/>
            <person name="Nove J."/>
            <person name="Anton B."/>
            <person name="Chaudhary K."/>
            <person name="Foster J."/>
            <person name="Holman A."/>
            <person name="Kumar S."/>
            <person name="Lessard P.A."/>
            <person name="Luyten Y.A."/>
            <person name="Slatko B."/>
            <person name="Wood N."/>
            <person name="Wu B."/>
            <person name="Teplitski M."/>
            <person name="Mougous J.D."/>
            <person name="Ward N."/>
            <person name="Eisen J.A."/>
            <person name="Badger J.H."/>
            <person name="Distel D.L."/>
        </authorList>
    </citation>
    <scope>NUCLEOTIDE SEQUENCE [LARGE SCALE GENOMIC DNA]</scope>
    <source>
        <strain evidence="3">ATCC 39867 / T7901</strain>
    </source>
</reference>
<accession>C5BLY4</accession>
<feature type="compositionally biased region" description="Polar residues" evidence="1">
    <location>
        <begin position="95"/>
        <end position="131"/>
    </location>
</feature>
<protein>
    <submittedName>
        <fullName evidence="2">Lipoprotein</fullName>
    </submittedName>
</protein>
<dbReference type="HOGENOM" id="CLU_1926563_0_0_6"/>
<dbReference type="AlphaFoldDB" id="C5BLY4"/>
<sequence>MTIVRIFFITAALLFVSSCKENTADSQPEAIPTAPTIPPSSEPTEIPQDTGDNQTPPADIDQNWQSGAEPDNSSSEHSSADSTDTDAPGVAQYADSDSQWDPSANEQHSGTDSGSSNGAGSAVDSDSTIPN</sequence>
<evidence type="ECO:0000256" key="1">
    <source>
        <dbReference type="SAM" id="MobiDB-lite"/>
    </source>
</evidence>
<evidence type="ECO:0000313" key="3">
    <source>
        <dbReference type="Proteomes" id="UP000009080"/>
    </source>
</evidence>
<organism evidence="2 3">
    <name type="scientific">Teredinibacter turnerae (strain ATCC 39867 / T7901)</name>
    <dbReference type="NCBI Taxonomy" id="377629"/>
    <lineage>
        <taxon>Bacteria</taxon>
        <taxon>Pseudomonadati</taxon>
        <taxon>Pseudomonadota</taxon>
        <taxon>Gammaproteobacteria</taxon>
        <taxon>Cellvibrionales</taxon>
        <taxon>Cellvibrionaceae</taxon>
        <taxon>Teredinibacter</taxon>
    </lineage>
</organism>
<dbReference type="RefSeq" id="WP_015819851.1">
    <property type="nucleotide sequence ID" value="NC_012997.1"/>
</dbReference>
<dbReference type="EMBL" id="CP001614">
    <property type="protein sequence ID" value="ACR13736.1"/>
    <property type="molecule type" value="Genomic_DNA"/>
</dbReference>
<dbReference type="PROSITE" id="PS51257">
    <property type="entry name" value="PROKAR_LIPOPROTEIN"/>
    <property type="match status" value="1"/>
</dbReference>
<dbReference type="KEGG" id="ttu:TERTU_2660"/>
<gene>
    <name evidence="2" type="ordered locus">TERTU_2660</name>
</gene>
<proteinExistence type="predicted"/>
<keyword evidence="2" id="KW-0449">Lipoprotein</keyword>
<feature type="compositionally biased region" description="Low complexity" evidence="1">
    <location>
        <begin position="69"/>
        <end position="88"/>
    </location>
</feature>
<evidence type="ECO:0000313" key="2">
    <source>
        <dbReference type="EMBL" id="ACR13736.1"/>
    </source>
</evidence>
<keyword evidence="3" id="KW-1185">Reference proteome</keyword>